<gene>
    <name evidence="1" type="ORF">CQW49_01500</name>
</gene>
<evidence type="ECO:0000313" key="2">
    <source>
        <dbReference type="Proteomes" id="UP000230709"/>
    </source>
</evidence>
<proteinExistence type="predicted"/>
<dbReference type="Proteomes" id="UP000230709">
    <property type="component" value="Chromosome"/>
</dbReference>
<organism evidence="1 2">
    <name type="scientific">Methylosinus trichosporium (strain ATCC 35070 / NCIMB 11131 / UNIQEM 75 / OB3b)</name>
    <dbReference type="NCBI Taxonomy" id="595536"/>
    <lineage>
        <taxon>Bacteria</taxon>
        <taxon>Pseudomonadati</taxon>
        <taxon>Pseudomonadota</taxon>
        <taxon>Alphaproteobacteria</taxon>
        <taxon>Hyphomicrobiales</taxon>
        <taxon>Methylocystaceae</taxon>
        <taxon>Methylosinus</taxon>
    </lineage>
</organism>
<evidence type="ECO:0000313" key="1">
    <source>
        <dbReference type="EMBL" id="ATQ66716.1"/>
    </source>
</evidence>
<accession>A0A2D2CVN3</accession>
<dbReference type="KEGG" id="mtw:CQW49_01500"/>
<keyword evidence="2" id="KW-1185">Reference proteome</keyword>
<sequence>MSDVRLIAVWRDDPTVARLTVDLRIEGGRVVGGWDVFGAFDLDGAERRPFILRKDGRIELDARVAERWRTDLRGVEIRIGARFRVLWNESDGADYEVVKLAELGTKTSG</sequence>
<dbReference type="RefSeq" id="WP_003610771.1">
    <property type="nucleotide sequence ID" value="NZ_ADVE02000001.1"/>
</dbReference>
<dbReference type="AlphaFoldDB" id="A0A2D2CVN3"/>
<reference evidence="2" key="1">
    <citation type="submission" date="2017-10" db="EMBL/GenBank/DDBJ databases">
        <title>Completed PacBio SMRT sequence of Methylosinus trichosporium OB3b reveals presence of a third large plasmid.</title>
        <authorList>
            <person name="Charles T.C."/>
            <person name="Lynch M.D.J."/>
            <person name="Heil J.R."/>
            <person name="Cheng J."/>
        </authorList>
    </citation>
    <scope>NUCLEOTIDE SEQUENCE [LARGE SCALE GENOMIC DNA]</scope>
    <source>
        <strain evidence="2">OB3b</strain>
    </source>
</reference>
<protein>
    <submittedName>
        <fullName evidence="1">Uncharacterized protein</fullName>
    </submittedName>
</protein>
<dbReference type="EMBL" id="CP023737">
    <property type="protein sequence ID" value="ATQ66716.1"/>
    <property type="molecule type" value="Genomic_DNA"/>
</dbReference>
<dbReference type="STRING" id="595536.GCA_000178815_00644"/>
<name>A0A2D2CVN3_METT3</name>